<reference evidence="4 6" key="3">
    <citation type="journal article" date="2016" name="Proc. Natl. Acad. Sci. U.S.A.">
        <title>Comparative genomics of biotechnologically important yeasts.</title>
        <authorList>
            <person name="Riley R."/>
            <person name="Haridas S."/>
            <person name="Wolfe K.H."/>
            <person name="Lopes M.R."/>
            <person name="Hittinger C.T."/>
            <person name="Goeker M."/>
            <person name="Salamov A.A."/>
            <person name="Wisecaver J.H."/>
            <person name="Long T.M."/>
            <person name="Calvey C.H."/>
            <person name="Aerts A.L."/>
            <person name="Barry K.W."/>
            <person name="Choi C."/>
            <person name="Clum A."/>
            <person name="Coughlan A.Y."/>
            <person name="Deshpande S."/>
            <person name="Douglass A.P."/>
            <person name="Hanson S.J."/>
            <person name="Klenk H.-P."/>
            <person name="LaButti K.M."/>
            <person name="Lapidus A."/>
            <person name="Lindquist E.A."/>
            <person name="Lipzen A.M."/>
            <person name="Meier-Kolthoff J.P."/>
            <person name="Ohm R.A."/>
            <person name="Otillar R.P."/>
            <person name="Pangilinan J.L."/>
            <person name="Peng Y."/>
            <person name="Rokas A."/>
            <person name="Rosa C.A."/>
            <person name="Scheuner C."/>
            <person name="Sibirny A.A."/>
            <person name="Slot J.C."/>
            <person name="Stielow J.B."/>
            <person name="Sun H."/>
            <person name="Kurtzman C.P."/>
            <person name="Blackwell M."/>
            <person name="Grigoriev I.V."/>
            <person name="Jeffries T.W."/>
        </authorList>
    </citation>
    <scope>NUCLEOTIDE SEQUENCE [LARGE SCALE GENOMIC DNA]</scope>
    <source>
        <strain evidence="6">ATCC 18201 / CBS 1600 / BCRC 20928 / JCM 3617 / NBRC 0987 / NRRL Y-1542</strain>
        <strain evidence="4">NRRL Y-1542</strain>
    </source>
</reference>
<dbReference type="STRING" id="983966.A0A0H5CJW1"/>
<dbReference type="GO" id="GO:0005829">
    <property type="term" value="C:cytosol"/>
    <property type="evidence" value="ECO:0007669"/>
    <property type="project" value="TreeGrafter"/>
</dbReference>
<dbReference type="GO" id="GO:0030674">
    <property type="term" value="F:protein-macromolecule adaptor activity"/>
    <property type="evidence" value="ECO:0007669"/>
    <property type="project" value="TreeGrafter"/>
</dbReference>
<gene>
    <name evidence="3" type="primary">ROD1</name>
    <name evidence="3" type="ORF">BN1211_5679</name>
    <name evidence="4" type="ORF">CYBJADRAFT_168420</name>
</gene>
<feature type="region of interest" description="Disordered" evidence="1">
    <location>
        <begin position="459"/>
        <end position="486"/>
    </location>
</feature>
<feature type="domain" description="Arrestin C-terminal-like" evidence="2">
    <location>
        <begin position="236"/>
        <end position="376"/>
    </location>
</feature>
<proteinExistence type="predicted"/>
<evidence type="ECO:0000313" key="6">
    <source>
        <dbReference type="Proteomes" id="UP000094389"/>
    </source>
</evidence>
<evidence type="ECO:0000313" key="3">
    <source>
        <dbReference type="EMBL" id="CEP24764.1"/>
    </source>
</evidence>
<reference evidence="5" key="2">
    <citation type="journal article" date="2015" name="J. Biotechnol.">
        <title>The structure of the Cyberlindnera jadinii genome and its relation to Candida utilis analyzed by the occurrence of single nucleotide polymorphisms.</title>
        <authorList>
            <person name="Rupp O."/>
            <person name="Brinkrolf K."/>
            <person name="Buerth C."/>
            <person name="Kunigo M."/>
            <person name="Schneider J."/>
            <person name="Jaenicke S."/>
            <person name="Goesmann A."/>
            <person name="Puehler A."/>
            <person name="Jaeger K.-E."/>
            <person name="Ernst J.F."/>
        </authorList>
    </citation>
    <scope>NUCLEOTIDE SEQUENCE [LARGE SCALE GENOMIC DNA]</scope>
    <source>
        <strain evidence="5">ATCC 18201 / CBS 1600 / BCRC 20928 / JCM 3617 / NBRC 0987 / NRRL Y-1542</strain>
    </source>
</reference>
<accession>A0A0H5CJW1</accession>
<protein>
    <submittedName>
        <fullName evidence="3">ROD1 protein</fullName>
    </submittedName>
</protein>
<feature type="compositionally biased region" description="Low complexity" evidence="1">
    <location>
        <begin position="472"/>
        <end position="481"/>
    </location>
</feature>
<name>A0A0H5CJW1_CYBJN</name>
<evidence type="ECO:0000256" key="1">
    <source>
        <dbReference type="SAM" id="MobiDB-lite"/>
    </source>
</evidence>
<keyword evidence="6" id="KW-1185">Reference proteome</keyword>
<dbReference type="InterPro" id="IPR011022">
    <property type="entry name" value="Arrestin_C-like"/>
</dbReference>
<feature type="compositionally biased region" description="Low complexity" evidence="1">
    <location>
        <begin position="693"/>
        <end position="711"/>
    </location>
</feature>
<evidence type="ECO:0000259" key="2">
    <source>
        <dbReference type="SMART" id="SM01017"/>
    </source>
</evidence>
<dbReference type="Proteomes" id="UP000038830">
    <property type="component" value="Unassembled WGS sequence"/>
</dbReference>
<dbReference type="InterPro" id="IPR014756">
    <property type="entry name" value="Ig_E-set"/>
</dbReference>
<reference evidence="3" key="1">
    <citation type="submission" date="2014-12" db="EMBL/GenBank/DDBJ databases">
        <authorList>
            <person name="Jaenicke S."/>
        </authorList>
    </citation>
    <scope>NUCLEOTIDE SEQUENCE [LARGE SCALE GENOMIC DNA]</scope>
    <source>
        <strain evidence="3">CBS1600</strain>
    </source>
</reference>
<feature type="compositionally biased region" description="Polar residues" evidence="1">
    <location>
        <begin position="712"/>
        <end position="724"/>
    </location>
</feature>
<dbReference type="Pfam" id="PF02752">
    <property type="entry name" value="Arrestin_C"/>
    <property type="match status" value="1"/>
</dbReference>
<dbReference type="AlphaFoldDB" id="A0A0H5CJW1"/>
<dbReference type="EMBL" id="CDQK01000006">
    <property type="protein sequence ID" value="CEP24764.1"/>
    <property type="molecule type" value="Genomic_DNA"/>
</dbReference>
<dbReference type="Proteomes" id="UP000094389">
    <property type="component" value="Unassembled WGS sequence"/>
</dbReference>
<dbReference type="GO" id="GO:0031625">
    <property type="term" value="F:ubiquitin protein ligase binding"/>
    <property type="evidence" value="ECO:0007669"/>
    <property type="project" value="TreeGrafter"/>
</dbReference>
<feature type="compositionally biased region" description="Polar residues" evidence="1">
    <location>
        <begin position="743"/>
        <end position="753"/>
    </location>
</feature>
<accession>A0A1E4RZ34</accession>
<dbReference type="SUPFAM" id="SSF81296">
    <property type="entry name" value="E set domains"/>
    <property type="match status" value="1"/>
</dbReference>
<dbReference type="OMA" id="FINEPRS"/>
<feature type="region of interest" description="Disordered" evidence="1">
    <location>
        <begin position="517"/>
        <end position="560"/>
    </location>
</feature>
<dbReference type="InterPro" id="IPR050357">
    <property type="entry name" value="Arrestin_domain-protein"/>
</dbReference>
<evidence type="ECO:0000313" key="4">
    <source>
        <dbReference type="EMBL" id="ODV72481.1"/>
    </source>
</evidence>
<feature type="compositionally biased region" description="Low complexity" evidence="1">
    <location>
        <begin position="517"/>
        <end position="531"/>
    </location>
</feature>
<dbReference type="Gene3D" id="2.60.40.640">
    <property type="match status" value="1"/>
</dbReference>
<evidence type="ECO:0000313" key="5">
    <source>
        <dbReference type="Proteomes" id="UP000038830"/>
    </source>
</evidence>
<dbReference type="PANTHER" id="PTHR11188">
    <property type="entry name" value="ARRESTIN DOMAIN CONTAINING PROTEIN"/>
    <property type="match status" value="1"/>
</dbReference>
<dbReference type="EMBL" id="KV453934">
    <property type="protein sequence ID" value="ODV72481.1"/>
    <property type="molecule type" value="Genomic_DNA"/>
</dbReference>
<dbReference type="GO" id="GO:0070086">
    <property type="term" value="P:ubiquitin-dependent endocytosis"/>
    <property type="evidence" value="ECO:0007669"/>
    <property type="project" value="TreeGrafter"/>
</dbReference>
<dbReference type="OrthoDB" id="2333384at2759"/>
<dbReference type="GO" id="GO:0005886">
    <property type="term" value="C:plasma membrane"/>
    <property type="evidence" value="ECO:0007669"/>
    <property type="project" value="TreeGrafter"/>
</dbReference>
<feature type="region of interest" description="Disordered" evidence="1">
    <location>
        <begin position="678"/>
        <end position="767"/>
    </location>
</feature>
<dbReference type="PANTHER" id="PTHR11188:SF17">
    <property type="entry name" value="FI21816P1"/>
    <property type="match status" value="1"/>
</dbReference>
<dbReference type="SMART" id="SM01017">
    <property type="entry name" value="Arrestin_C"/>
    <property type="match status" value="1"/>
</dbReference>
<dbReference type="InterPro" id="IPR014752">
    <property type="entry name" value="Arrestin-like_C"/>
</dbReference>
<sequence>MGRSKKETALFDIRLKGAEHDVFVIKGSSLEAPSILLSGTIVLSVLEPMNIKKLSLTLYSTLRLKWTNTYETPRGVEIRKPYRYEKRIFEHNWDNFEIQNYFSNLYDNYGSNTAMKSKNSSANSSSSSLKNFAKRSKSSSSLANLTSFGSSTSLTSQSHTLLQGNYEFPFSAILPGSILESVEGLPGASLVYKLQANIERSRFSNDLIAKRHIRIVRTLTPDTQELSETMAVDNTWPKKVEYTISTPSKAVAIGSLVPTHMLLVPLAKGLKLGTVKVSLVEYFSCSGSYGPPHIGERVISKITVPSTCCEISEDKWEVTAHLPIPPSLSKCTQDVDILTNIKVRHKLKYVIGLVNPDGHVSELRASLPISLFISPFVALGVKNYDRSDSVADNSMSAFAEISEDANVNNDDDDVIFAPDPELDTLQRSPNRSAVDLHGTEIQAPPMYENHIYDRLWSEIPIDDTPDGSNSHTPAPGTPTATQGEGLNMGTLTENLRRLHMQQRLYEQGAPQSLTSLAMASPSSAPSVANATQDDDDEGLSFEVGGGGNSSRSARAPPFLYNETPVNETTEVDYFSVRPHDGVVSPGAVSPGPHFISRVNSGTGLSTSAPLSSSDWDADSLSRVPSYKAAMKSPTPDGISPAYDLPGYEEFEMSRPKSIHLKPSSLANSRNQSTALINNLRGNSDHDLNTTNNSSMAKSSISSSLPASSSHSRTQSFVSDVSSTPPHHARTPSLVRKLTGGTINGITPLSQASVNDADRPTLQSSNRSSSFVNMFGSLVGNRKK</sequence>
<organism evidence="3 5">
    <name type="scientific">Cyberlindnera jadinii (strain ATCC 18201 / CBS 1600 / BCRC 20928 / JCM 3617 / NBRC 0987 / NRRL Y-1542)</name>
    <name type="common">Torula yeast</name>
    <name type="synonym">Candida utilis</name>
    <dbReference type="NCBI Taxonomy" id="983966"/>
    <lineage>
        <taxon>Eukaryota</taxon>
        <taxon>Fungi</taxon>
        <taxon>Dikarya</taxon>
        <taxon>Ascomycota</taxon>
        <taxon>Saccharomycotina</taxon>
        <taxon>Saccharomycetes</taxon>
        <taxon>Phaffomycetales</taxon>
        <taxon>Phaffomycetaceae</taxon>
        <taxon>Cyberlindnera</taxon>
    </lineage>
</organism>